<dbReference type="Proteomes" id="UP000290365">
    <property type="component" value="Chromosome"/>
</dbReference>
<dbReference type="RefSeq" id="WP_129892363.1">
    <property type="nucleotide sequence ID" value="NZ_CP035758.1"/>
</dbReference>
<dbReference type="InterPro" id="IPR011006">
    <property type="entry name" value="CheY-like_superfamily"/>
</dbReference>
<reference evidence="5 6" key="1">
    <citation type="submission" date="2019-01" db="EMBL/GenBank/DDBJ databases">
        <title>Ktedonosporobacter rubrisoli SCAWS-G2.</title>
        <authorList>
            <person name="Huang Y."/>
            <person name="Yan B."/>
        </authorList>
    </citation>
    <scope>NUCLEOTIDE SEQUENCE [LARGE SCALE GENOMIC DNA]</scope>
    <source>
        <strain evidence="5 6">SCAWS-G2</strain>
    </source>
</reference>
<evidence type="ECO:0000256" key="2">
    <source>
        <dbReference type="ARBA" id="ARBA00023012"/>
    </source>
</evidence>
<feature type="modified residue" description="4-aspartylphosphate" evidence="3">
    <location>
        <position position="67"/>
    </location>
</feature>
<dbReference type="Gene3D" id="3.40.50.2300">
    <property type="match status" value="1"/>
</dbReference>
<dbReference type="PANTHER" id="PTHR44591:SF14">
    <property type="entry name" value="PROTEIN PILG"/>
    <property type="match status" value="1"/>
</dbReference>
<dbReference type="GO" id="GO:0000160">
    <property type="term" value="P:phosphorelay signal transduction system"/>
    <property type="evidence" value="ECO:0007669"/>
    <property type="project" value="UniProtKB-KW"/>
</dbReference>
<dbReference type="AlphaFoldDB" id="A0A4P6K0J0"/>
<dbReference type="InterPro" id="IPR050595">
    <property type="entry name" value="Bact_response_regulator"/>
</dbReference>
<proteinExistence type="predicted"/>
<dbReference type="SUPFAM" id="SSF52172">
    <property type="entry name" value="CheY-like"/>
    <property type="match status" value="1"/>
</dbReference>
<name>A0A4P6K0J0_KTERU</name>
<gene>
    <name evidence="5" type="ORF">EPA93_37135</name>
</gene>
<dbReference type="Pfam" id="PF00072">
    <property type="entry name" value="Response_reg"/>
    <property type="match status" value="1"/>
</dbReference>
<keyword evidence="6" id="KW-1185">Reference proteome</keyword>
<evidence type="ECO:0000259" key="4">
    <source>
        <dbReference type="PROSITE" id="PS50110"/>
    </source>
</evidence>
<dbReference type="CDD" id="cd00156">
    <property type="entry name" value="REC"/>
    <property type="match status" value="1"/>
</dbReference>
<evidence type="ECO:0000256" key="1">
    <source>
        <dbReference type="ARBA" id="ARBA00022553"/>
    </source>
</evidence>
<keyword evidence="2" id="KW-0902">Two-component regulatory system</keyword>
<evidence type="ECO:0000313" key="5">
    <source>
        <dbReference type="EMBL" id="QBD81302.1"/>
    </source>
</evidence>
<feature type="domain" description="Response regulatory" evidence="4">
    <location>
        <begin position="16"/>
        <end position="134"/>
    </location>
</feature>
<protein>
    <submittedName>
        <fullName evidence="5">Response regulator</fullName>
    </submittedName>
</protein>
<dbReference type="PROSITE" id="PS50110">
    <property type="entry name" value="RESPONSE_REGULATORY"/>
    <property type="match status" value="1"/>
</dbReference>
<accession>A0A4P6K0J0</accession>
<dbReference type="EMBL" id="CP035758">
    <property type="protein sequence ID" value="QBD81302.1"/>
    <property type="molecule type" value="Genomic_DNA"/>
</dbReference>
<sequence>MKPVCLLPALEPAVGSILVADDSPTVRKILEYTLRREGYLVRAFPDGVSMLRWLHGGGPVPRLIFLDLVMPRMDGYQVASHLRKQAAYAGTVLVLHTRCNGLLDRLKARLIGIEGYLAKPSTTQQILTLAGHYCSPPLAEEVLWP</sequence>
<dbReference type="PANTHER" id="PTHR44591">
    <property type="entry name" value="STRESS RESPONSE REGULATOR PROTEIN 1"/>
    <property type="match status" value="1"/>
</dbReference>
<evidence type="ECO:0000256" key="3">
    <source>
        <dbReference type="PROSITE-ProRule" id="PRU00169"/>
    </source>
</evidence>
<keyword evidence="1 3" id="KW-0597">Phosphoprotein</keyword>
<dbReference type="OrthoDB" id="9790669at2"/>
<dbReference type="InterPro" id="IPR001789">
    <property type="entry name" value="Sig_transdc_resp-reg_receiver"/>
</dbReference>
<evidence type="ECO:0000313" key="6">
    <source>
        <dbReference type="Proteomes" id="UP000290365"/>
    </source>
</evidence>
<organism evidence="5 6">
    <name type="scientific">Ktedonosporobacter rubrisoli</name>
    <dbReference type="NCBI Taxonomy" id="2509675"/>
    <lineage>
        <taxon>Bacteria</taxon>
        <taxon>Bacillati</taxon>
        <taxon>Chloroflexota</taxon>
        <taxon>Ktedonobacteria</taxon>
        <taxon>Ktedonobacterales</taxon>
        <taxon>Ktedonosporobacteraceae</taxon>
        <taxon>Ktedonosporobacter</taxon>
    </lineage>
</organism>
<dbReference type="SMART" id="SM00448">
    <property type="entry name" value="REC"/>
    <property type="match status" value="1"/>
</dbReference>
<dbReference type="KEGG" id="kbs:EPA93_37135"/>